<accession>A0A380WAY3</accession>
<dbReference type="AlphaFoldDB" id="A0A380WAY3"/>
<gene>
    <name evidence="1" type="ORF">NCTC12722_03382</name>
</gene>
<proteinExistence type="predicted"/>
<name>A0A380WAY3_AFIFE</name>
<dbReference type="EMBL" id="UIGB01000001">
    <property type="protein sequence ID" value="SUU86160.1"/>
    <property type="molecule type" value="Genomic_DNA"/>
</dbReference>
<protein>
    <submittedName>
        <fullName evidence="1">Uncharacterized protein</fullName>
    </submittedName>
</protein>
<reference evidence="1 2" key="1">
    <citation type="submission" date="2018-06" db="EMBL/GenBank/DDBJ databases">
        <authorList>
            <consortium name="Pathogen Informatics"/>
            <person name="Doyle S."/>
        </authorList>
    </citation>
    <scope>NUCLEOTIDE SEQUENCE [LARGE SCALE GENOMIC DNA]</scope>
    <source>
        <strain evidence="1 2">NCTC12722</strain>
    </source>
</reference>
<organism evidence="1 2">
    <name type="scientific">Afipia felis</name>
    <name type="common">Cat scratch disease bacillus</name>
    <dbReference type="NCBI Taxonomy" id="1035"/>
    <lineage>
        <taxon>Bacteria</taxon>
        <taxon>Pseudomonadati</taxon>
        <taxon>Pseudomonadota</taxon>
        <taxon>Alphaproteobacteria</taxon>
        <taxon>Hyphomicrobiales</taxon>
        <taxon>Nitrobacteraceae</taxon>
        <taxon>Afipia</taxon>
    </lineage>
</organism>
<sequence>MAPTKSEIRRVKAARARATTALAQAFMIVGLNADKAYEFAATRIDDAVFDVDVGLQDIGTLLHASSSRK</sequence>
<dbReference type="Proteomes" id="UP000254343">
    <property type="component" value="Unassembled WGS sequence"/>
</dbReference>
<evidence type="ECO:0000313" key="2">
    <source>
        <dbReference type="Proteomes" id="UP000254343"/>
    </source>
</evidence>
<dbReference type="RefSeq" id="WP_002716984.1">
    <property type="nucleotide sequence ID" value="NZ_UFSI01000001.1"/>
</dbReference>
<evidence type="ECO:0000313" key="1">
    <source>
        <dbReference type="EMBL" id="SUU86160.1"/>
    </source>
</evidence>